<keyword evidence="2" id="KW-1185">Reference proteome</keyword>
<dbReference type="RefSeq" id="WP_207364822.1">
    <property type="nucleotide sequence ID" value="NZ_JAFMYV010000005.1"/>
</dbReference>
<dbReference type="Gene3D" id="1.10.3290.10">
    <property type="entry name" value="Fido-like domain"/>
    <property type="match status" value="1"/>
</dbReference>
<protein>
    <recommendedName>
        <fullName evidence="3">Fic/DOC family protein</fullName>
    </recommendedName>
</protein>
<evidence type="ECO:0000313" key="1">
    <source>
        <dbReference type="EMBL" id="MBO0937275.1"/>
    </source>
</evidence>
<evidence type="ECO:0008006" key="3">
    <source>
        <dbReference type="Google" id="ProtNLM"/>
    </source>
</evidence>
<dbReference type="EMBL" id="JAFMYV010000005">
    <property type="protein sequence ID" value="MBO0937275.1"/>
    <property type="molecule type" value="Genomic_DNA"/>
</dbReference>
<dbReference type="AlphaFoldDB" id="A0A939GIB1"/>
<dbReference type="Proteomes" id="UP000664034">
    <property type="component" value="Unassembled WGS sequence"/>
</dbReference>
<name>A0A939GIB1_9BACT</name>
<dbReference type="InterPro" id="IPR036597">
    <property type="entry name" value="Fido-like_dom_sf"/>
</dbReference>
<organism evidence="1 2">
    <name type="scientific">Fibrella rubiginis</name>
    <dbReference type="NCBI Taxonomy" id="2817060"/>
    <lineage>
        <taxon>Bacteria</taxon>
        <taxon>Pseudomonadati</taxon>
        <taxon>Bacteroidota</taxon>
        <taxon>Cytophagia</taxon>
        <taxon>Cytophagales</taxon>
        <taxon>Spirosomataceae</taxon>
        <taxon>Fibrella</taxon>
    </lineage>
</organism>
<comment type="caution">
    <text evidence="1">The sequence shown here is derived from an EMBL/GenBank/DDBJ whole genome shotgun (WGS) entry which is preliminary data.</text>
</comment>
<accession>A0A939GIB1</accession>
<proteinExistence type="predicted"/>
<sequence>MTTPTFTHYPLTLVSPSFDDPLTDLIIELDYLRKKPLSGTTHPLLFFQLKHLFHILESIGSARIEGNNTTVAEYIEAMLGDQQAGHMPSVVEIRNMEEAMTFIDDYVRDRPLDRQFVRELHQMVVKGLAAPPVAKVTAHRGSFGLMLFVLTKPAMYRRIHY</sequence>
<evidence type="ECO:0000313" key="2">
    <source>
        <dbReference type="Proteomes" id="UP000664034"/>
    </source>
</evidence>
<gene>
    <name evidence="1" type="ORF">J2I47_12025</name>
</gene>
<reference evidence="1" key="1">
    <citation type="submission" date="2021-03" db="EMBL/GenBank/DDBJ databases">
        <title>Fibrella sp. HMF5335 genome sequencing and assembly.</title>
        <authorList>
            <person name="Kang H."/>
            <person name="Kim H."/>
            <person name="Bae S."/>
            <person name="Joh K."/>
        </authorList>
    </citation>
    <scope>NUCLEOTIDE SEQUENCE</scope>
    <source>
        <strain evidence="1">HMF5335</strain>
    </source>
</reference>